<dbReference type="AlphaFoldDB" id="A0A4Q5J6S1"/>
<protein>
    <submittedName>
        <fullName evidence="2">DUF4245 domain-containing protein</fullName>
    </submittedName>
</protein>
<dbReference type="Pfam" id="PF14030">
    <property type="entry name" value="DUF4245"/>
    <property type="match status" value="1"/>
</dbReference>
<sequence length="176" mass="18894">MSEQAGRYQRSAAGMVGAMVVLVVVVIGFVLFRDLNRNDPPSPVRTVDYAQSAEYAREQARFDVLSPDTLPEGWRATSARYVPGENASWHLGLLTGEGRYVGLEQSASSVDAMVEQHVDPDAVEGDPVDVDGRAWSTFSDSGGDLALVLGTGETTTLVVGHEVPEEALADFAARLR</sequence>
<reference evidence="2 3" key="1">
    <citation type="submission" date="2019-01" db="EMBL/GenBank/DDBJ databases">
        <title>Nocardioides guangzhouensis sp. nov., an actinobacterium isolated from soil.</title>
        <authorList>
            <person name="Fu Y."/>
            <person name="Cai Y."/>
            <person name="Lin Z."/>
            <person name="Chen P."/>
        </authorList>
    </citation>
    <scope>NUCLEOTIDE SEQUENCE [LARGE SCALE GENOMIC DNA]</scope>
    <source>
        <strain evidence="2 3">NBRC 105384</strain>
    </source>
</reference>
<keyword evidence="1" id="KW-0812">Transmembrane</keyword>
<dbReference type="InterPro" id="IPR025339">
    <property type="entry name" value="DUF4245"/>
</dbReference>
<evidence type="ECO:0000256" key="1">
    <source>
        <dbReference type="SAM" id="Phobius"/>
    </source>
</evidence>
<dbReference type="OrthoDB" id="3827115at2"/>
<keyword evidence="3" id="KW-1185">Reference proteome</keyword>
<dbReference type="EMBL" id="SDPU01000012">
    <property type="protein sequence ID" value="RYU14193.1"/>
    <property type="molecule type" value="Genomic_DNA"/>
</dbReference>
<accession>A0A4Q5J6S1</accession>
<evidence type="ECO:0000313" key="2">
    <source>
        <dbReference type="EMBL" id="RYU14193.1"/>
    </source>
</evidence>
<comment type="caution">
    <text evidence="2">The sequence shown here is derived from an EMBL/GenBank/DDBJ whole genome shotgun (WGS) entry which is preliminary data.</text>
</comment>
<organism evidence="2 3">
    <name type="scientific">Nocardioides iriomotensis</name>
    <dbReference type="NCBI Taxonomy" id="715784"/>
    <lineage>
        <taxon>Bacteria</taxon>
        <taxon>Bacillati</taxon>
        <taxon>Actinomycetota</taxon>
        <taxon>Actinomycetes</taxon>
        <taxon>Propionibacteriales</taxon>
        <taxon>Nocardioidaceae</taxon>
        <taxon>Nocardioides</taxon>
    </lineage>
</organism>
<gene>
    <name evidence="2" type="ORF">ETU37_04630</name>
</gene>
<evidence type="ECO:0000313" key="3">
    <source>
        <dbReference type="Proteomes" id="UP000291189"/>
    </source>
</evidence>
<keyword evidence="1" id="KW-1133">Transmembrane helix</keyword>
<dbReference type="Proteomes" id="UP000291189">
    <property type="component" value="Unassembled WGS sequence"/>
</dbReference>
<proteinExistence type="predicted"/>
<keyword evidence="1" id="KW-0472">Membrane</keyword>
<name>A0A4Q5J6S1_9ACTN</name>
<dbReference type="RefSeq" id="WP_129985783.1">
    <property type="nucleotide sequence ID" value="NZ_SDPU01000012.1"/>
</dbReference>
<feature type="transmembrane region" description="Helical" evidence="1">
    <location>
        <begin position="12"/>
        <end position="32"/>
    </location>
</feature>